<dbReference type="InterPro" id="IPR013096">
    <property type="entry name" value="Cupin_2"/>
</dbReference>
<evidence type="ECO:0000313" key="3">
    <source>
        <dbReference type="Proteomes" id="UP000198790"/>
    </source>
</evidence>
<organism evidence="2 3">
    <name type="scientific">Algoriphagus aquimarinus</name>
    <dbReference type="NCBI Taxonomy" id="237018"/>
    <lineage>
        <taxon>Bacteria</taxon>
        <taxon>Pseudomonadati</taxon>
        <taxon>Bacteroidota</taxon>
        <taxon>Cytophagia</taxon>
        <taxon>Cytophagales</taxon>
        <taxon>Cyclobacteriaceae</taxon>
        <taxon>Algoriphagus</taxon>
    </lineage>
</organism>
<dbReference type="PANTHER" id="PTHR36156:SF2">
    <property type="entry name" value="CUPIN TYPE-2 DOMAIN-CONTAINING PROTEIN"/>
    <property type="match status" value="1"/>
</dbReference>
<dbReference type="AlphaFoldDB" id="A0A1I0XE16"/>
<dbReference type="SUPFAM" id="SSF51182">
    <property type="entry name" value="RmlC-like cupins"/>
    <property type="match status" value="1"/>
</dbReference>
<dbReference type="InterPro" id="IPR047142">
    <property type="entry name" value="OryJ/VirC-like"/>
</dbReference>
<dbReference type="STRING" id="237018.SAMN04489723_103135"/>
<dbReference type="RefSeq" id="WP_092895069.1">
    <property type="nucleotide sequence ID" value="NZ_FOKK01000003.1"/>
</dbReference>
<proteinExistence type="predicted"/>
<accession>A0A1I0XE16</accession>
<dbReference type="OrthoDB" id="287220at2"/>
<dbReference type="CDD" id="cd02236">
    <property type="entry name" value="cupin_CV2614-like"/>
    <property type="match status" value="1"/>
</dbReference>
<dbReference type="Proteomes" id="UP000198790">
    <property type="component" value="Unassembled WGS sequence"/>
</dbReference>
<gene>
    <name evidence="2" type="ORF">SAMN04489723_103135</name>
</gene>
<dbReference type="InterPro" id="IPR014710">
    <property type="entry name" value="RmlC-like_jellyroll"/>
</dbReference>
<dbReference type="Pfam" id="PF07883">
    <property type="entry name" value="Cupin_2"/>
    <property type="match status" value="1"/>
</dbReference>
<evidence type="ECO:0000313" key="2">
    <source>
        <dbReference type="EMBL" id="SFA99262.1"/>
    </source>
</evidence>
<protein>
    <submittedName>
        <fullName evidence="2">Cupin domain-containing protein</fullName>
    </submittedName>
</protein>
<reference evidence="2 3" key="1">
    <citation type="submission" date="2016-10" db="EMBL/GenBank/DDBJ databases">
        <authorList>
            <person name="de Groot N.N."/>
        </authorList>
    </citation>
    <scope>NUCLEOTIDE SEQUENCE [LARGE SCALE GENOMIC DNA]</scope>
    <source>
        <strain evidence="2 3">DSM 23399</strain>
    </source>
</reference>
<dbReference type="EMBL" id="FOKK01000003">
    <property type="protein sequence ID" value="SFA99262.1"/>
    <property type="molecule type" value="Genomic_DNA"/>
</dbReference>
<dbReference type="PANTHER" id="PTHR36156">
    <property type="entry name" value="SLR2101 PROTEIN"/>
    <property type="match status" value="1"/>
</dbReference>
<name>A0A1I0XE16_9BACT</name>
<sequence>MLKNSLLAAILLLFSFYVVKKEVLEVAAPSSVTLIESELSWNGDSLPHYPLSKPNISILKITIPAHSELPLHFHPVINAGVLLTGELYVIDEDGNELTLKAGDPIVEVVNKKHLGRNTGDVDAEIIVFYGGTQGMKITEKVQ</sequence>
<dbReference type="Gene3D" id="2.60.120.10">
    <property type="entry name" value="Jelly Rolls"/>
    <property type="match status" value="1"/>
</dbReference>
<evidence type="ECO:0000259" key="1">
    <source>
        <dbReference type="Pfam" id="PF07883"/>
    </source>
</evidence>
<dbReference type="InterPro" id="IPR011051">
    <property type="entry name" value="RmlC_Cupin_sf"/>
</dbReference>
<keyword evidence="3" id="KW-1185">Reference proteome</keyword>
<feature type="domain" description="Cupin type-2" evidence="1">
    <location>
        <begin position="61"/>
        <end position="129"/>
    </location>
</feature>